<keyword evidence="4" id="KW-0238">DNA-binding</keyword>
<keyword evidence="3 6" id="KW-0862">Zinc</keyword>
<dbReference type="PANTHER" id="PTHR33050">
    <property type="entry name" value="REVERSE TRANSCRIPTASE DOMAIN-CONTAINING PROTEIN"/>
    <property type="match status" value="1"/>
</dbReference>
<feature type="region of interest" description="Disordered" evidence="7">
    <location>
        <begin position="364"/>
        <end position="428"/>
    </location>
</feature>
<feature type="region of interest" description="Disordered" evidence="7">
    <location>
        <begin position="321"/>
        <end position="342"/>
    </location>
</feature>
<dbReference type="SUPFAM" id="SSF90229">
    <property type="entry name" value="CCCH zinc finger"/>
    <property type="match status" value="1"/>
</dbReference>
<dbReference type="EMBL" id="JAAPAO010000004">
    <property type="protein sequence ID" value="KAF4677994.1"/>
    <property type="molecule type" value="Genomic_DNA"/>
</dbReference>
<dbReference type="SMART" id="SM00356">
    <property type="entry name" value="ZnF_C3H1"/>
    <property type="match status" value="1"/>
</dbReference>
<dbReference type="SUPFAM" id="SSF47823">
    <property type="entry name" value="lambda integrase-like, N-terminal domain"/>
    <property type="match status" value="1"/>
</dbReference>
<evidence type="ECO:0000313" key="9">
    <source>
        <dbReference type="EMBL" id="KAF4677994.1"/>
    </source>
</evidence>
<evidence type="ECO:0000313" key="10">
    <source>
        <dbReference type="Proteomes" id="UP000591131"/>
    </source>
</evidence>
<dbReference type="InterPro" id="IPR013762">
    <property type="entry name" value="Integrase-like_cat_sf"/>
</dbReference>
<evidence type="ECO:0000256" key="6">
    <source>
        <dbReference type="PROSITE-ProRule" id="PRU00723"/>
    </source>
</evidence>
<accession>A0A7J6N2U5</accession>
<keyword evidence="2 6" id="KW-0863">Zinc-finger</keyword>
<dbReference type="GO" id="GO:0003677">
    <property type="term" value="F:DNA binding"/>
    <property type="evidence" value="ECO:0007669"/>
    <property type="project" value="UniProtKB-KW"/>
</dbReference>
<dbReference type="SUPFAM" id="SSF56672">
    <property type="entry name" value="DNA/RNA polymerases"/>
    <property type="match status" value="1"/>
</dbReference>
<evidence type="ECO:0000256" key="5">
    <source>
        <dbReference type="ARBA" id="ARBA00023172"/>
    </source>
</evidence>
<reference evidence="9 10" key="1">
    <citation type="submission" date="2020-04" db="EMBL/GenBank/DDBJ databases">
        <title>Perkinsus chesapeaki whole genome sequence.</title>
        <authorList>
            <person name="Bogema D.R."/>
        </authorList>
    </citation>
    <scope>NUCLEOTIDE SEQUENCE [LARGE SCALE GENOMIC DNA]</scope>
    <source>
        <strain evidence="9">ATCC PRA-425</strain>
    </source>
</reference>
<dbReference type="GO" id="GO:0008270">
    <property type="term" value="F:zinc ion binding"/>
    <property type="evidence" value="ECO:0007669"/>
    <property type="project" value="UniProtKB-KW"/>
</dbReference>
<protein>
    <recommendedName>
        <fullName evidence="8">C3H1-type domain-containing protein</fullName>
    </recommendedName>
</protein>
<dbReference type="OrthoDB" id="3067625at2759"/>
<sequence length="1451" mass="158424">MGVDDETPPILPSVHPTDPVPPKSSSSKVEVSRVEGAPGDSKKSANDPNYIDPHEDVVNMVRAYAPSRDIADELIRTLGLNGLTSTHLLGSLSTTSLGRVTGSLSVAAAATLESVVEEIGAVIRKRRKLHAEADALSQRSTVQIEAIVNQAVKNYHSPLPPNLFYGISASVISAISNIKNACYVPFKDIMEKPGLDVEEAPDSSIGPLSSTSSTTPPRKSKSPESVADWFQCRFRFSLLIAGTIDPLVLSPVDVLAYGSRIMSLAKSLPFSAVVVYDDKYRRGLAAVVAANSQLTLRQCFLSDVNPTLLVEVANQSIRTYNNNNNKRHFGTNNSGHHPQKSQACRKFAMGTCTWGDRCRYVHDTAGKPGGRSTESSTSDPARSGKRQGKPPAKSTTSEEGFCVESNRSGDCSKSIKEASTSEAHTPDDHVKLLRETACGVVLENQSQVGYRDGTGLVAATPSELSRGSCSPNLQRVADLFLAEAKVIEESGLLSSVCGSLAESQIPNVAAAFNEATGRLVPDLCSLLNCSPRTSSCGSPVRAELGKALCELIGDPDCDIFTQIDEGLSLGVDRPLQPSGIFPAARSKAHINREMEVFNLKKAHRNFSSVEAAPDVCLALLRREVALGRMSELSYFEAQKDPKRLYARMAMIPKSDGSYRLIEDHTASSLNDACQLPETCSLPRACDLAAGLKDLYHTRSGLPPEPHACHKALPFGAAASPFHWCRGSASVIRLTNALLRFILAHARFLSIIYIDDGLLALLKRHYIIGCVVALLVWHVLNVEVAWSKCLFAVKSVKYIGFDVSVSSPLGPSVVVHPDIWASIRDLLGDFRAYRKVHAPNLAKVLGKLVFATQLLRELKGFLQPFYALLETFEQKRRQSKPLRSVRLSEESKTFKAIVFWLEVISKPRAPMILSPRGLPKPFVVGASDASIEYLAGWASDGDTGLWFRVSTSSPAVLSWVKELGSVPSGPASHRDIALYELLAAVATMRMVATWKGEQRPEGSAFAAELVLFCDNSAVIGSLKRLYSPSTKLAVVLQAAAHWIGKLRSSTHFVYIKSQANWLADSLSRDGHVSLGAQWAQNTDAVVAFQSSRVISLLLSYQPLTRVPKCYPAWAPSSNPKRESVRELIAEKGRDSSRLLAEEFAATGLAQNTNELYDRTVQFYAQMVGTPCFPLTVSDLQLFIWALTKCGYAYNTIKTYVSGLRSRNKSRGYDLSVSESFRLSHVLRAAEKACSSTPTKQMLPLNKMDIFKIFRRWHPRRDLSSAAILIGIFGLLRADEILALEWDDISIRCSPAGAVSPCIMEVKIRRSKTDQVAAGQSVYIACTSRVMASLPEGIGEGATCDLCPLHVLWDRKPTDGTGGKIFPLYYQDLLRTIRTRLGPVVGYDVVDEFGTHTLRRTGAQLLHQALPAESPVLMRAGRWKSLSVLEYLHESSEVKAKFATCYMLTGRLE</sequence>
<evidence type="ECO:0000256" key="4">
    <source>
        <dbReference type="ARBA" id="ARBA00023125"/>
    </source>
</evidence>
<dbReference type="InterPro" id="IPR011010">
    <property type="entry name" value="DNA_brk_join_enz"/>
</dbReference>
<dbReference type="GO" id="GO:0015074">
    <property type="term" value="P:DNA integration"/>
    <property type="evidence" value="ECO:0007669"/>
    <property type="project" value="InterPro"/>
</dbReference>
<comment type="caution">
    <text evidence="9">The sequence shown here is derived from an EMBL/GenBank/DDBJ whole genome shotgun (WGS) entry which is preliminary data.</text>
</comment>
<dbReference type="GO" id="GO:0006310">
    <property type="term" value="P:DNA recombination"/>
    <property type="evidence" value="ECO:0007669"/>
    <property type="project" value="UniProtKB-KW"/>
</dbReference>
<gene>
    <name evidence="9" type="ORF">FOL47_006941</name>
</gene>
<dbReference type="Pfam" id="PF18044">
    <property type="entry name" value="zf-CCCH_4"/>
    <property type="match status" value="1"/>
</dbReference>
<dbReference type="Gene3D" id="1.10.150.130">
    <property type="match status" value="1"/>
</dbReference>
<dbReference type="Proteomes" id="UP000591131">
    <property type="component" value="Unassembled WGS sequence"/>
</dbReference>
<evidence type="ECO:0000256" key="3">
    <source>
        <dbReference type="ARBA" id="ARBA00022833"/>
    </source>
</evidence>
<dbReference type="SUPFAM" id="SSF56349">
    <property type="entry name" value="DNA breaking-rejoining enzymes"/>
    <property type="match status" value="1"/>
</dbReference>
<dbReference type="InterPro" id="IPR036855">
    <property type="entry name" value="Znf_CCCH_sf"/>
</dbReference>
<dbReference type="PROSITE" id="PS50103">
    <property type="entry name" value="ZF_C3H1"/>
    <property type="match status" value="1"/>
</dbReference>
<evidence type="ECO:0000256" key="7">
    <source>
        <dbReference type="SAM" id="MobiDB-lite"/>
    </source>
</evidence>
<feature type="domain" description="C3H1-type" evidence="8">
    <location>
        <begin position="338"/>
        <end position="365"/>
    </location>
</feature>
<feature type="region of interest" description="Disordered" evidence="7">
    <location>
        <begin position="1"/>
        <end position="52"/>
    </location>
</feature>
<evidence type="ECO:0000256" key="2">
    <source>
        <dbReference type="ARBA" id="ARBA00022771"/>
    </source>
</evidence>
<dbReference type="InterPro" id="IPR041367">
    <property type="entry name" value="Znf-CCCH_4"/>
</dbReference>
<feature type="compositionally biased region" description="Low complexity" evidence="7">
    <location>
        <begin position="202"/>
        <end position="217"/>
    </location>
</feature>
<dbReference type="InterPro" id="IPR000571">
    <property type="entry name" value="Znf_CCCH"/>
</dbReference>
<evidence type="ECO:0000256" key="1">
    <source>
        <dbReference type="ARBA" id="ARBA00022723"/>
    </source>
</evidence>
<name>A0A7J6N2U5_PERCH</name>
<keyword evidence="1 6" id="KW-0479">Metal-binding</keyword>
<feature type="compositionally biased region" description="Polar residues" evidence="7">
    <location>
        <begin position="405"/>
        <end position="423"/>
    </location>
</feature>
<dbReference type="InterPro" id="IPR010998">
    <property type="entry name" value="Integrase_recombinase_N"/>
</dbReference>
<proteinExistence type="predicted"/>
<dbReference type="InterPro" id="IPR043502">
    <property type="entry name" value="DNA/RNA_pol_sf"/>
</dbReference>
<dbReference type="Gene3D" id="1.10.443.10">
    <property type="entry name" value="Intergrase catalytic core"/>
    <property type="match status" value="1"/>
</dbReference>
<feature type="region of interest" description="Disordered" evidence="7">
    <location>
        <begin position="198"/>
        <end position="223"/>
    </location>
</feature>
<keyword evidence="10" id="KW-1185">Reference proteome</keyword>
<keyword evidence="5" id="KW-0233">DNA recombination</keyword>
<dbReference type="InterPro" id="IPR052055">
    <property type="entry name" value="Hepadnavirus_pol/RT"/>
</dbReference>
<evidence type="ECO:0000259" key="8">
    <source>
        <dbReference type="PROSITE" id="PS50103"/>
    </source>
</evidence>
<dbReference type="Gene3D" id="4.10.1000.10">
    <property type="entry name" value="Zinc finger, CCCH-type"/>
    <property type="match status" value="1"/>
</dbReference>
<dbReference type="PANTHER" id="PTHR33050:SF7">
    <property type="entry name" value="RIBONUCLEASE H"/>
    <property type="match status" value="1"/>
</dbReference>
<organism evidence="9 10">
    <name type="scientific">Perkinsus chesapeaki</name>
    <name type="common">Clam parasite</name>
    <name type="synonym">Perkinsus andrewsi</name>
    <dbReference type="NCBI Taxonomy" id="330153"/>
    <lineage>
        <taxon>Eukaryota</taxon>
        <taxon>Sar</taxon>
        <taxon>Alveolata</taxon>
        <taxon>Perkinsozoa</taxon>
        <taxon>Perkinsea</taxon>
        <taxon>Perkinsida</taxon>
        <taxon>Perkinsidae</taxon>
        <taxon>Perkinsus</taxon>
    </lineage>
</organism>
<feature type="zinc finger region" description="C3H1-type" evidence="6">
    <location>
        <begin position="338"/>
        <end position="365"/>
    </location>
</feature>